<sequence>MKMMVGKVYKKGDKGSEKGKILQEINIRLAGFGGNVPDEDFTERTEKTVIQFQKDYMKIAPTGIVDNETIIAIDEFSEKWLENIITYKCLCHTPSSKVSLNNRCTGYGKGGKNEHPGMHRSLLWSISALKFYLSEQKKYAYSNTSAGYRCWAHNNSIPRKSTNHMGKAVDIQYYENGNKIRSKKLSNLVPLKEIRDKFYINHLNSVEGWAGRKNNFRLEPIGLGKDQSYSWIHMDVTKYEQKYLTDKFFVKKQSLIKGKPLNEL</sequence>
<evidence type="ECO:0000313" key="2">
    <source>
        <dbReference type="EMBL" id="AUS05682.1"/>
    </source>
</evidence>
<dbReference type="Pfam" id="PF01471">
    <property type="entry name" value="PG_binding_1"/>
    <property type="match status" value="1"/>
</dbReference>
<dbReference type="Proteomes" id="UP000236592">
    <property type="component" value="Chromosome"/>
</dbReference>
<evidence type="ECO:0000313" key="3">
    <source>
        <dbReference type="Proteomes" id="UP000236592"/>
    </source>
</evidence>
<organism evidence="2 3">
    <name type="scientific">Pseudotamlana carrageenivorans</name>
    <dbReference type="NCBI Taxonomy" id="2069432"/>
    <lineage>
        <taxon>Bacteria</taxon>
        <taxon>Pseudomonadati</taxon>
        <taxon>Bacteroidota</taxon>
        <taxon>Flavobacteriia</taxon>
        <taxon>Flavobacteriales</taxon>
        <taxon>Flavobacteriaceae</taxon>
        <taxon>Pseudotamlana</taxon>
    </lineage>
</organism>
<feature type="domain" description="Peptidoglycan binding-like" evidence="1">
    <location>
        <begin position="22"/>
        <end position="72"/>
    </location>
</feature>
<dbReference type="AlphaFoldDB" id="A0A2I7SIF3"/>
<dbReference type="EMBL" id="CP025938">
    <property type="protein sequence ID" value="AUS05682.1"/>
    <property type="molecule type" value="Genomic_DNA"/>
</dbReference>
<dbReference type="InterPro" id="IPR036366">
    <property type="entry name" value="PGBDSf"/>
</dbReference>
<dbReference type="InterPro" id="IPR002477">
    <property type="entry name" value="Peptidoglycan-bd-like"/>
</dbReference>
<gene>
    <name evidence="2" type="ORF">C1A40_09495</name>
</gene>
<accession>A0A2I7SIF3</accession>
<dbReference type="InterPro" id="IPR036365">
    <property type="entry name" value="PGBD-like_sf"/>
</dbReference>
<dbReference type="SUPFAM" id="SSF47090">
    <property type="entry name" value="PGBD-like"/>
    <property type="match status" value="1"/>
</dbReference>
<reference evidence="3" key="1">
    <citation type="submission" date="2018-01" db="EMBL/GenBank/DDBJ databases">
        <title>Complete genome of Tamlana sp. UJ94.</title>
        <authorList>
            <person name="Jung J."/>
            <person name="Chung D."/>
            <person name="Bae S.S."/>
            <person name="Baek K."/>
        </authorList>
    </citation>
    <scope>NUCLEOTIDE SEQUENCE [LARGE SCALE GENOMIC DNA]</scope>
    <source>
        <strain evidence="3">UJ94</strain>
    </source>
</reference>
<protein>
    <recommendedName>
        <fullName evidence="1">Peptidoglycan binding-like domain-containing protein</fullName>
    </recommendedName>
</protein>
<keyword evidence="3" id="KW-1185">Reference proteome</keyword>
<evidence type="ECO:0000259" key="1">
    <source>
        <dbReference type="Pfam" id="PF01471"/>
    </source>
</evidence>
<dbReference type="Gene3D" id="1.10.101.10">
    <property type="entry name" value="PGBD-like superfamily/PGBD"/>
    <property type="match status" value="1"/>
</dbReference>
<proteinExistence type="predicted"/>
<dbReference type="KEGG" id="taj:C1A40_09495"/>
<name>A0A2I7SIF3_9FLAO</name>